<name>A0A7X2NU72_9FIRM</name>
<dbReference type="PANTHER" id="PTHR22946">
    <property type="entry name" value="DIENELACTONE HYDROLASE DOMAIN-CONTAINING PROTEIN-RELATED"/>
    <property type="match status" value="1"/>
</dbReference>
<feature type="domain" description="Serine aminopeptidase S33" evidence="3">
    <location>
        <begin position="116"/>
        <end position="227"/>
    </location>
</feature>
<dbReference type="AlphaFoldDB" id="A0A7X2NU72"/>
<evidence type="ECO:0000313" key="4">
    <source>
        <dbReference type="EMBL" id="MSS59557.1"/>
    </source>
</evidence>
<feature type="region of interest" description="Disordered" evidence="2">
    <location>
        <begin position="58"/>
        <end position="85"/>
    </location>
</feature>
<comment type="caution">
    <text evidence="4">The sequence shown here is derived from an EMBL/GenBank/DDBJ whole genome shotgun (WGS) entry which is preliminary data.</text>
</comment>
<organism evidence="4 5">
    <name type="scientific">Stecheria intestinalis</name>
    <dbReference type="NCBI Taxonomy" id="2606630"/>
    <lineage>
        <taxon>Bacteria</taxon>
        <taxon>Bacillati</taxon>
        <taxon>Bacillota</taxon>
        <taxon>Erysipelotrichia</taxon>
        <taxon>Erysipelotrichales</taxon>
        <taxon>Erysipelotrichaceae</taxon>
        <taxon>Stecheria</taxon>
    </lineage>
</organism>
<evidence type="ECO:0000256" key="2">
    <source>
        <dbReference type="SAM" id="MobiDB-lite"/>
    </source>
</evidence>
<evidence type="ECO:0000313" key="5">
    <source>
        <dbReference type="Proteomes" id="UP000461880"/>
    </source>
</evidence>
<evidence type="ECO:0000259" key="3">
    <source>
        <dbReference type="Pfam" id="PF12146"/>
    </source>
</evidence>
<keyword evidence="1 4" id="KW-0378">Hydrolase</keyword>
<sequence length="357" mass="37999">MIQDRFYLFPWKPFLIMLEIAAGFIPAQGGKIMKKLSVFIITSMILFPLSGCSSSSAAASPSPSPSAVPSAEPAESAEPSASSEIQVMDVQVDSTRGAKIPGTVVMPADASDVPFVVLCHGHGGSRHENGGFDEIAEALAEQGIATIRVDYPGCGDSTEDFSENNMTNMISDTKSAISYLEDNYPVSTSDYGIFGYSMGGRIALEMLADPDYSFSAAVMLAPAADTEDLKNLFGGSDNWETLKADAEASPDQWVEFTTIYGQVQHLGVQFFKDLEAKTFNDLTDAAASAYRGPSMVIYAVDDTAVSPSVSQGVADKLGAEVVKTPEDGHSYGFYGGPAYVKRIVVENTADFFAANLN</sequence>
<dbReference type="EMBL" id="VUMN01000036">
    <property type="protein sequence ID" value="MSS59557.1"/>
    <property type="molecule type" value="Genomic_DNA"/>
</dbReference>
<dbReference type="InterPro" id="IPR050261">
    <property type="entry name" value="FrsA_esterase"/>
</dbReference>
<dbReference type="PANTHER" id="PTHR22946:SF9">
    <property type="entry name" value="POLYKETIDE TRANSFERASE AF380"/>
    <property type="match status" value="1"/>
</dbReference>
<dbReference type="InterPro" id="IPR029058">
    <property type="entry name" value="AB_hydrolase_fold"/>
</dbReference>
<dbReference type="Gene3D" id="3.40.50.1820">
    <property type="entry name" value="alpha/beta hydrolase"/>
    <property type="match status" value="1"/>
</dbReference>
<dbReference type="Proteomes" id="UP000461880">
    <property type="component" value="Unassembled WGS sequence"/>
</dbReference>
<dbReference type="GO" id="GO:0052689">
    <property type="term" value="F:carboxylic ester hydrolase activity"/>
    <property type="evidence" value="ECO:0007669"/>
    <property type="project" value="UniProtKB-ARBA"/>
</dbReference>
<dbReference type="Pfam" id="PF12146">
    <property type="entry name" value="Hydrolase_4"/>
    <property type="match status" value="1"/>
</dbReference>
<dbReference type="InterPro" id="IPR022742">
    <property type="entry name" value="Hydrolase_4"/>
</dbReference>
<reference evidence="4 5" key="1">
    <citation type="submission" date="2019-08" db="EMBL/GenBank/DDBJ databases">
        <title>In-depth cultivation of the pig gut microbiome towards novel bacterial diversity and tailored functional studies.</title>
        <authorList>
            <person name="Wylensek D."/>
            <person name="Hitch T.C.A."/>
            <person name="Clavel T."/>
        </authorList>
    </citation>
    <scope>NUCLEOTIDE SEQUENCE [LARGE SCALE GENOMIC DNA]</scope>
    <source>
        <strain evidence="4 5">Oil+RF-744-GAM-WT-6</strain>
    </source>
</reference>
<evidence type="ECO:0000256" key="1">
    <source>
        <dbReference type="ARBA" id="ARBA00022801"/>
    </source>
</evidence>
<feature type="compositionally biased region" description="Low complexity" evidence="2">
    <location>
        <begin position="58"/>
        <end position="84"/>
    </location>
</feature>
<accession>A0A7X2NU72</accession>
<dbReference type="SUPFAM" id="SSF53474">
    <property type="entry name" value="alpha/beta-Hydrolases"/>
    <property type="match status" value="1"/>
</dbReference>
<proteinExistence type="predicted"/>
<protein>
    <submittedName>
        <fullName evidence="4">Alpha/beta hydrolase</fullName>
    </submittedName>
</protein>
<gene>
    <name evidence="4" type="ORF">FYJ51_11705</name>
</gene>
<keyword evidence="5" id="KW-1185">Reference proteome</keyword>